<dbReference type="InterPro" id="IPR029016">
    <property type="entry name" value="GAF-like_dom_sf"/>
</dbReference>
<dbReference type="Pfam" id="PF01590">
    <property type="entry name" value="GAF"/>
    <property type="match status" value="1"/>
</dbReference>
<comment type="caution">
    <text evidence="2">The sequence shown here is derived from an EMBL/GenBank/DDBJ whole genome shotgun (WGS) entry which is preliminary data.</text>
</comment>
<accession>A0A367ZKA8</accession>
<proteinExistence type="predicted"/>
<dbReference type="Gene3D" id="3.30.565.10">
    <property type="entry name" value="Histidine kinase-like ATPase, C-terminal domain"/>
    <property type="match status" value="1"/>
</dbReference>
<evidence type="ECO:0000259" key="1">
    <source>
        <dbReference type="SMART" id="SM00065"/>
    </source>
</evidence>
<protein>
    <submittedName>
        <fullName evidence="2">Multi-sensor signal transduction histidine kinase</fullName>
    </submittedName>
</protein>
<evidence type="ECO:0000313" key="2">
    <source>
        <dbReference type="EMBL" id="RCK78536.1"/>
    </source>
</evidence>
<dbReference type="InterPro" id="IPR036890">
    <property type="entry name" value="HATPase_C_sf"/>
</dbReference>
<dbReference type="Gene3D" id="3.30.450.20">
    <property type="entry name" value="PAS domain"/>
    <property type="match status" value="1"/>
</dbReference>
<dbReference type="SUPFAM" id="SSF55781">
    <property type="entry name" value="GAF domain-like"/>
    <property type="match status" value="1"/>
</dbReference>
<dbReference type="InterPro" id="IPR052023">
    <property type="entry name" value="Histidine_kinase_KdpD"/>
</dbReference>
<keyword evidence="2" id="KW-0418">Kinase</keyword>
<gene>
    <name evidence="2" type="ORF">OZSIB_1456</name>
</gene>
<dbReference type="SUPFAM" id="SSF55874">
    <property type="entry name" value="ATPase domain of HSP90 chaperone/DNA topoisomerase II/histidine kinase"/>
    <property type="match status" value="1"/>
</dbReference>
<dbReference type="EMBL" id="QOQW01000022">
    <property type="protein sequence ID" value="RCK78536.1"/>
    <property type="molecule type" value="Genomic_DNA"/>
</dbReference>
<dbReference type="PANTHER" id="PTHR45569">
    <property type="entry name" value="SENSOR PROTEIN KDPD"/>
    <property type="match status" value="1"/>
</dbReference>
<organism evidence="2 3">
    <name type="scientific">Candidatus Ozemobacter sibiricus</name>
    <dbReference type="NCBI Taxonomy" id="2268124"/>
    <lineage>
        <taxon>Bacteria</taxon>
        <taxon>Candidatus Ozemobacteria</taxon>
        <taxon>Candidatus Ozemobacterales</taxon>
        <taxon>Candidatus Ozemobacteraceae</taxon>
        <taxon>Candidatus Ozemobacter</taxon>
    </lineage>
</organism>
<dbReference type="SMART" id="SM00065">
    <property type="entry name" value="GAF"/>
    <property type="match status" value="1"/>
</dbReference>
<name>A0A367ZKA8_9BACT</name>
<dbReference type="AlphaFoldDB" id="A0A367ZKA8"/>
<dbReference type="PANTHER" id="PTHR45569:SF1">
    <property type="entry name" value="SENSOR PROTEIN KDPD"/>
    <property type="match status" value="1"/>
</dbReference>
<dbReference type="InterPro" id="IPR003018">
    <property type="entry name" value="GAF"/>
</dbReference>
<dbReference type="GO" id="GO:0005886">
    <property type="term" value="C:plasma membrane"/>
    <property type="evidence" value="ECO:0007669"/>
    <property type="project" value="TreeGrafter"/>
</dbReference>
<keyword evidence="2" id="KW-0808">Transferase</keyword>
<dbReference type="InterPro" id="IPR035965">
    <property type="entry name" value="PAS-like_dom_sf"/>
</dbReference>
<reference evidence="2 3" key="1">
    <citation type="submission" date="2018-05" db="EMBL/GenBank/DDBJ databases">
        <title>A metagenomic window into the 2 km-deep terrestrial subsurface aquifer revealed taxonomically and functionally diverse microbial community comprising novel uncultured bacterial lineages.</title>
        <authorList>
            <person name="Kadnikov V.V."/>
            <person name="Mardanov A.V."/>
            <person name="Beletsky A.V."/>
            <person name="Banks D."/>
            <person name="Pimenov N.V."/>
            <person name="Frank Y.A."/>
            <person name="Karnachuk O.V."/>
            <person name="Ravin N.V."/>
        </authorList>
    </citation>
    <scope>NUCLEOTIDE SEQUENCE [LARGE SCALE GENOMIC DNA]</scope>
    <source>
        <strain evidence="2">BY5</strain>
    </source>
</reference>
<feature type="domain" description="GAF" evidence="1">
    <location>
        <begin position="26"/>
        <end position="174"/>
    </location>
</feature>
<dbReference type="Gene3D" id="3.30.450.40">
    <property type="match status" value="1"/>
</dbReference>
<dbReference type="Proteomes" id="UP000252355">
    <property type="component" value="Unassembled WGS sequence"/>
</dbReference>
<dbReference type="GO" id="GO:0000155">
    <property type="term" value="F:phosphorelay sensor kinase activity"/>
    <property type="evidence" value="ECO:0007669"/>
    <property type="project" value="TreeGrafter"/>
</dbReference>
<dbReference type="SUPFAM" id="SSF55785">
    <property type="entry name" value="PYP-like sensor domain (PAS domain)"/>
    <property type="match status" value="1"/>
</dbReference>
<sequence length="494" mass="54749">MTGSILSPEQCDILLATWEKIASETEVARIIEIVSHTARDLTRAERTVLALIEGNKLAFVGGSGMETARTAMVRIDLGTGIPGKVAQDGLARSIRDGKYCSPVSAANPFGRPELPMKSMVCVAMRFQGQPIGVIQVINKAGGGNFTPADEYALQLLANQGAAAIERLRLHENAVKESQRIHGIFEALTDGIMVVDPQGNPLLYNKAVEEMFFPGGKQNYALTTYLSSVIQGESPVGSSEVVLFKPHNLILSNRYVILKDRHGQPSEVVISIRNTSDQRALDRRFSQFYAIMLHKSDAIVARAVRARDPRQRRRLLQRQKAILRNLLFLTELRSGPLRIEKENCDLLSLYDIVRRKLARRLARRRVRLVDAPLVAHGPQAGRFDRRRMMQVFYLLITRGWSVLKEGGEIWLDLDSSDGRARFEIGFAGAGVGEVICPEALDWNRQVDLIIAGEKASLDLDLSFIGHIVAAHKGSLAIEVDRPDRARVALALPLEL</sequence>
<evidence type="ECO:0000313" key="3">
    <source>
        <dbReference type="Proteomes" id="UP000252355"/>
    </source>
</evidence>